<reference evidence="1 2" key="2">
    <citation type="journal article" date="2013" name="PLoS ONE">
        <title>INDIGO - INtegrated Data Warehouse of MIcrobial GenOmes with Examples from the Red Sea Extremophiles.</title>
        <authorList>
            <person name="Alam I."/>
            <person name="Antunes A."/>
            <person name="Kamau A.A."/>
            <person name="Ba Alawi W."/>
            <person name="Kalkatawi M."/>
            <person name="Stingl U."/>
            <person name="Bajic V.B."/>
        </authorList>
    </citation>
    <scope>NUCLEOTIDE SEQUENCE [LARGE SCALE GENOMIC DNA]</scope>
    <source>
        <strain evidence="1 2">SSD-17B</strain>
    </source>
</reference>
<evidence type="ECO:0000313" key="2">
    <source>
        <dbReference type="Proteomes" id="UP000005707"/>
    </source>
</evidence>
<dbReference type="Gene3D" id="3.40.50.150">
    <property type="entry name" value="Vaccinia Virus protein VP39"/>
    <property type="match status" value="1"/>
</dbReference>
<dbReference type="STRING" id="1033810.HLPCO_000046"/>
<keyword evidence="1" id="KW-0808">Transferase</keyword>
<dbReference type="Pfam" id="PF06962">
    <property type="entry name" value="rRNA_methylase"/>
    <property type="match status" value="1"/>
</dbReference>
<dbReference type="InterPro" id="IPR010719">
    <property type="entry name" value="MnmM_MeTrfase"/>
</dbReference>
<sequence>MHLERVLQYAKTLIKACTGKGDIAIDATIGNGHDSLFLSKLVGESGHVYGYDIQKQAIEKTRNLLDQHKIEQVTLFHKGHEYILDTVPSSLYGNVSSAIFNLGYLPGSDKTVTTKGSTTIKAINQLLQILKVGGIIVLVVYHGHPEGQVEKDELLDYVSTLNQKYAHVLRYQFVNQKNHAPFIIAIEKVKEIN</sequence>
<protein>
    <submittedName>
        <fullName evidence="1">Trans-aconitate 2-methyltransferase protein</fullName>
        <ecNumber evidence="1">2.1.1.144</ecNumber>
    </submittedName>
</protein>
<dbReference type="FunCoup" id="U2FKT2">
    <property type="interactions" value="47"/>
</dbReference>
<dbReference type="GO" id="GO:0030798">
    <property type="term" value="F:trans-aconitate 2-methyltransferase activity"/>
    <property type="evidence" value="ECO:0007669"/>
    <property type="project" value="UniProtKB-EC"/>
</dbReference>
<accession>U2FKT2</accession>
<dbReference type="EMBL" id="AFNU02000001">
    <property type="protein sequence ID" value="ERJ13395.1"/>
    <property type="molecule type" value="Genomic_DNA"/>
</dbReference>
<proteinExistence type="predicted"/>
<dbReference type="OrthoDB" id="9792989at2"/>
<dbReference type="GO" id="GO:0032259">
    <property type="term" value="P:methylation"/>
    <property type="evidence" value="ECO:0007669"/>
    <property type="project" value="UniProtKB-KW"/>
</dbReference>
<reference evidence="1 2" key="1">
    <citation type="journal article" date="2011" name="J. Bacteriol.">
        <title>Genome sequence of Haloplasma contractile, an unusual contractile bacterium from a deep-sea anoxic brine lake.</title>
        <authorList>
            <person name="Antunes A."/>
            <person name="Alam I."/>
            <person name="El Dorry H."/>
            <person name="Siam R."/>
            <person name="Robertson A."/>
            <person name="Bajic V.B."/>
            <person name="Stingl U."/>
        </authorList>
    </citation>
    <scope>NUCLEOTIDE SEQUENCE [LARGE SCALE GENOMIC DNA]</scope>
    <source>
        <strain evidence="1 2">SSD-17B</strain>
    </source>
</reference>
<name>U2FKT2_9MOLU</name>
<dbReference type="PANTHER" id="PTHR35276:SF1">
    <property type="entry name" value="TRNA (MNM(5)S(2)U34)-METHYLTRANSFERASE, CHLOROPLASTIC"/>
    <property type="match status" value="1"/>
</dbReference>
<dbReference type="Proteomes" id="UP000005707">
    <property type="component" value="Unassembled WGS sequence"/>
</dbReference>
<keyword evidence="2" id="KW-1185">Reference proteome</keyword>
<gene>
    <name evidence="1" type="ORF">HLPCO_000046</name>
</gene>
<organism evidence="1 2">
    <name type="scientific">Haloplasma contractile SSD-17B</name>
    <dbReference type="NCBI Taxonomy" id="1033810"/>
    <lineage>
        <taxon>Bacteria</taxon>
        <taxon>Bacillati</taxon>
        <taxon>Mycoplasmatota</taxon>
        <taxon>Mollicutes</taxon>
        <taxon>Haloplasmatales</taxon>
        <taxon>Haloplasmataceae</taxon>
        <taxon>Haloplasma</taxon>
    </lineage>
</organism>
<keyword evidence="1" id="KW-0489">Methyltransferase</keyword>
<dbReference type="eggNOG" id="COG2519">
    <property type="taxonomic scope" value="Bacteria"/>
</dbReference>
<evidence type="ECO:0000313" key="1">
    <source>
        <dbReference type="EMBL" id="ERJ13395.1"/>
    </source>
</evidence>
<dbReference type="EC" id="2.1.1.144" evidence="1"/>
<dbReference type="InterPro" id="IPR029063">
    <property type="entry name" value="SAM-dependent_MTases_sf"/>
</dbReference>
<comment type="caution">
    <text evidence="1">The sequence shown here is derived from an EMBL/GenBank/DDBJ whole genome shotgun (WGS) entry which is preliminary data.</text>
</comment>
<dbReference type="RefSeq" id="WP_008826498.1">
    <property type="nucleotide sequence ID" value="NZ_AFNU02000001.1"/>
</dbReference>
<dbReference type="PANTHER" id="PTHR35276">
    <property type="entry name" value="S-ADENOSYL-L-METHIONINE-DEPENDENT METHYLTRANSFERASES SUPERFAMILY PROTEIN"/>
    <property type="match status" value="1"/>
</dbReference>
<dbReference type="AlphaFoldDB" id="U2FKT2"/>
<dbReference type="InParanoid" id="U2FKT2"/>
<dbReference type="SUPFAM" id="SSF53335">
    <property type="entry name" value="S-adenosyl-L-methionine-dependent methyltransferases"/>
    <property type="match status" value="1"/>
</dbReference>